<dbReference type="InterPro" id="IPR039565">
    <property type="entry name" value="BamD-like"/>
</dbReference>
<dbReference type="Pfam" id="PF13525">
    <property type="entry name" value="YfiO"/>
    <property type="match status" value="1"/>
</dbReference>
<gene>
    <name evidence="5" type="primary">bamD</name>
    <name evidence="5" type="ORF">ABGB03_09160</name>
</gene>
<dbReference type="EMBL" id="CP157199">
    <property type="protein sequence ID" value="XBG60029.1"/>
    <property type="molecule type" value="Genomic_DNA"/>
</dbReference>
<evidence type="ECO:0000259" key="4">
    <source>
        <dbReference type="Pfam" id="PF13525"/>
    </source>
</evidence>
<evidence type="ECO:0000313" key="5">
    <source>
        <dbReference type="EMBL" id="XBG60029.1"/>
    </source>
</evidence>
<reference evidence="5" key="1">
    <citation type="submission" date="2024-05" db="EMBL/GenBank/DDBJ databases">
        <title>Pontimicrobium maritimus sp. nov., isolated form sea water.</title>
        <authorList>
            <person name="Muhammad N."/>
            <person name="Vuong T.Q."/>
            <person name="Han H.L."/>
            <person name="Kim S.-G."/>
        </authorList>
    </citation>
    <scope>NUCLEOTIDE SEQUENCE</scope>
    <source>
        <strain evidence="5">SW4</strain>
    </source>
</reference>
<dbReference type="AlphaFoldDB" id="A0AAU7BQ25"/>
<dbReference type="InterPro" id="IPR011990">
    <property type="entry name" value="TPR-like_helical_dom_sf"/>
</dbReference>
<evidence type="ECO:0000256" key="2">
    <source>
        <dbReference type="ARBA" id="ARBA00023136"/>
    </source>
</evidence>
<dbReference type="Gene3D" id="1.25.40.10">
    <property type="entry name" value="Tetratricopeptide repeat domain"/>
    <property type="match status" value="1"/>
</dbReference>
<dbReference type="RefSeq" id="WP_347922149.1">
    <property type="nucleotide sequence ID" value="NZ_CP157199.1"/>
</dbReference>
<evidence type="ECO:0000256" key="1">
    <source>
        <dbReference type="ARBA" id="ARBA00022729"/>
    </source>
</evidence>
<dbReference type="NCBIfam" id="TIGR03302">
    <property type="entry name" value="OM_YfiO"/>
    <property type="match status" value="1"/>
</dbReference>
<proteinExistence type="predicted"/>
<protein>
    <submittedName>
        <fullName evidence="5">Outer membrane protein assembly factor BamD</fullName>
    </submittedName>
</protein>
<dbReference type="SUPFAM" id="SSF48452">
    <property type="entry name" value="TPR-like"/>
    <property type="match status" value="1"/>
</dbReference>
<dbReference type="PROSITE" id="PS51257">
    <property type="entry name" value="PROKAR_LIPOPROTEIN"/>
    <property type="match status" value="1"/>
</dbReference>
<dbReference type="InterPro" id="IPR017689">
    <property type="entry name" value="BamD"/>
</dbReference>
<sequence length="270" mass="31872">MKRLIYIFIITITFSSCSEFQKAIKSEDIAVKFAMGTELYDTGKYRKALRLFEQIAPKYRGKPQAQKLMYMKAKAHYEVGDYYTSNYEMERFVNSYPESEKAEEIAFLGAKSYYHLPPIYSKEQKETVEAIEKMQTFINLYPNSSYLAEANKMVKELDFKLERKAYEIAKQYHTIAPHNRDYEAPIKAFDNFILDYPGATYKEEAMFYRLDSAYNLAVNSVEYKKEERIKNAIAFYDTFKRRFANSSFIEKADKMNTELVELQKQYENKG</sequence>
<keyword evidence="3" id="KW-0998">Cell outer membrane</keyword>
<feature type="domain" description="Outer membrane lipoprotein BamD-like" evidence="4">
    <location>
        <begin position="33"/>
        <end position="173"/>
    </location>
</feature>
<accession>A0AAU7BQ25</accession>
<evidence type="ECO:0000256" key="3">
    <source>
        <dbReference type="ARBA" id="ARBA00023237"/>
    </source>
</evidence>
<name>A0AAU7BQ25_9FLAO</name>
<keyword evidence="2" id="KW-0472">Membrane</keyword>
<organism evidence="5">
    <name type="scientific">Pontimicrobium sp. SW4</name>
    <dbReference type="NCBI Taxonomy" id="3153519"/>
    <lineage>
        <taxon>Bacteria</taxon>
        <taxon>Pseudomonadati</taxon>
        <taxon>Bacteroidota</taxon>
        <taxon>Flavobacteriia</taxon>
        <taxon>Flavobacteriales</taxon>
        <taxon>Flavobacteriaceae</taxon>
        <taxon>Pontimicrobium</taxon>
    </lineage>
</organism>
<keyword evidence="1" id="KW-0732">Signal</keyword>